<dbReference type="GO" id="GO:0005634">
    <property type="term" value="C:nucleus"/>
    <property type="evidence" value="ECO:0007669"/>
    <property type="project" value="TreeGrafter"/>
</dbReference>
<feature type="transmembrane region" description="Helical" evidence="18">
    <location>
        <begin position="6"/>
        <end position="24"/>
    </location>
</feature>
<dbReference type="SUPFAM" id="SSF56112">
    <property type="entry name" value="Protein kinase-like (PK-like)"/>
    <property type="match status" value="1"/>
</dbReference>
<dbReference type="PANTHER" id="PTHR11042:SF91">
    <property type="entry name" value="EUKARYOTIC TRANSLATION INITIATION FACTOR 2-ALPHA KINASE"/>
    <property type="match status" value="1"/>
</dbReference>
<evidence type="ECO:0000256" key="11">
    <source>
        <dbReference type="ARBA" id="ARBA00023016"/>
    </source>
</evidence>
<keyword evidence="13" id="KW-0834">Unfolded protein response</keyword>
<evidence type="ECO:0000256" key="8">
    <source>
        <dbReference type="ARBA" id="ARBA00022824"/>
    </source>
</evidence>
<dbReference type="SMART" id="SM00220">
    <property type="entry name" value="S_TKc"/>
    <property type="match status" value="1"/>
</dbReference>
<keyword evidence="11" id="KW-0346">Stress response</keyword>
<comment type="subcellular location">
    <subcellularLocation>
        <location evidence="1">Endoplasmic reticulum membrane</location>
        <topology evidence="1">Single-pass type I membrane protein</topology>
    </subcellularLocation>
</comment>
<dbReference type="EC" id="2.7.11.1" evidence="2"/>
<evidence type="ECO:0000256" key="17">
    <source>
        <dbReference type="SAM" id="MobiDB-lite"/>
    </source>
</evidence>
<dbReference type="OrthoDB" id="341578at2759"/>
<sequence>MWLKVIIIVVAVNVVYSLIDVVAAMDSNVQSLPFCSNKSQSGVILVSTLDGKLSALNASGQLKWDIETGPGPLLISTVHKLELTNNGEWIRIIPSLTGTLYKFDGSTIDPISISAETLLKSSFKYSDDLVIAGGLDVRTYGVGLRSGKFLYECNQSKCSNHGEEEMGDVLVIERTTKTIRAVEPRSGFERWNFTVGLHNIKLTQISCIQRHPFNPNITAVIPEGLLTVLLKNNDIINTWQYKFNSPIVKVWTTNGLELNEVNLFSVKNTPNIVDPLSPSIYIGMHQKQLYIHESPNMLNVLQSHVSTALTSAEDTSITKIPWKPIPASSEISSEDDSTALSVLNNSEYVNGNGYYLYTEQELKEKDNSLCDKNTSQVDDSATENNKAYNNIRAYLTAYLDYYKEFFLFVITLMALLYYKSSITPPENTEIIVKKTEKQLMPISQSKPSSRFAEDFDTVSCLGKGGFGIVFEVKHRCDCTSYAIKRITLPKEEKSKDRVMREVIALAKLEHKHIVRYFTSWIEEPPLGWEELHDRQWLESFQSENITSAETTVTTQSHAQRVKSISISIPINLANDPSFDTDESSVEDSDDDSIVFEASNGNQPSTSAPEIQDNDDDDSFVVSFENSSAQDSNAEKVSINSVAGSVSKHMEKKINWKRPGRKHYSWDMSQNETNKVVPQRKAPTYLYIQMQLCQKDSLKEWLLANTEREYSKMLDIFSQILEAVEYIHSSKLIHRDLKPSNIFFSLTGEIKVGDFGLVKDIEDSIDEFPRRNLALSSRGYTREVGTQLYMSPEQLNGEPYDYKVDIYSLGIILFELLVPFSTAMERVIVLTNLKEQKYPEGFQQKYPAEYSLLESMLDKDPNKRLTTIEIKSRKPFNNNLSSSLHRVFITPMDCGQSVIFLPASYLCEY</sequence>
<evidence type="ECO:0000256" key="6">
    <source>
        <dbReference type="ARBA" id="ARBA00022741"/>
    </source>
</evidence>
<keyword evidence="12" id="KW-0325">Glycoprotein</keyword>
<dbReference type="InterPro" id="IPR018391">
    <property type="entry name" value="PQQ_b-propeller_rpt"/>
</dbReference>
<feature type="domain" description="Protein kinase" evidence="19">
    <location>
        <begin position="455"/>
        <end position="876"/>
    </location>
</feature>
<evidence type="ECO:0000259" key="19">
    <source>
        <dbReference type="PROSITE" id="PS50011"/>
    </source>
</evidence>
<evidence type="ECO:0000256" key="9">
    <source>
        <dbReference type="ARBA" id="ARBA00022840"/>
    </source>
</evidence>
<keyword evidence="3" id="KW-0723">Serine/threonine-protein kinase</keyword>
<dbReference type="FunFam" id="1.10.510.10:FF:000251">
    <property type="entry name" value="eukaryotic translation initiation factor 2-alpha kinase 3"/>
    <property type="match status" value="1"/>
</dbReference>
<evidence type="ECO:0000256" key="3">
    <source>
        <dbReference type="ARBA" id="ARBA00022527"/>
    </source>
</evidence>
<keyword evidence="4" id="KW-0597">Phosphoprotein</keyword>
<dbReference type="InterPro" id="IPR000719">
    <property type="entry name" value="Prot_kinase_dom"/>
</dbReference>
<keyword evidence="6 16" id="KW-0547">Nucleotide-binding</keyword>
<evidence type="ECO:0000256" key="4">
    <source>
        <dbReference type="ARBA" id="ARBA00022553"/>
    </source>
</evidence>
<feature type="compositionally biased region" description="Polar residues" evidence="17">
    <location>
        <begin position="598"/>
        <end position="608"/>
    </location>
</feature>
<comment type="caution">
    <text evidence="20">The sequence shown here is derived from an EMBL/GenBank/DDBJ whole genome shotgun (WGS) entry which is preliminary data.</text>
</comment>
<dbReference type="Gene3D" id="1.10.510.10">
    <property type="entry name" value="Transferase(Phosphotransferase) domain 1"/>
    <property type="match status" value="1"/>
</dbReference>
<organism evidence="20 21">
    <name type="scientific">Rhynchophorus ferrugineus</name>
    <name type="common">Red palm weevil</name>
    <name type="synonym">Curculio ferrugineus</name>
    <dbReference type="NCBI Taxonomy" id="354439"/>
    <lineage>
        <taxon>Eukaryota</taxon>
        <taxon>Metazoa</taxon>
        <taxon>Ecdysozoa</taxon>
        <taxon>Arthropoda</taxon>
        <taxon>Hexapoda</taxon>
        <taxon>Insecta</taxon>
        <taxon>Pterygota</taxon>
        <taxon>Neoptera</taxon>
        <taxon>Endopterygota</taxon>
        <taxon>Coleoptera</taxon>
        <taxon>Polyphaga</taxon>
        <taxon>Cucujiformia</taxon>
        <taxon>Curculionidae</taxon>
        <taxon>Dryophthorinae</taxon>
        <taxon>Rhynchophorus</taxon>
    </lineage>
</organism>
<dbReference type="GO" id="GO:0006986">
    <property type="term" value="P:response to unfolded protein"/>
    <property type="evidence" value="ECO:0007669"/>
    <property type="project" value="UniProtKB-KW"/>
</dbReference>
<dbReference type="GO" id="GO:0034976">
    <property type="term" value="P:response to endoplasmic reticulum stress"/>
    <property type="evidence" value="ECO:0007669"/>
    <property type="project" value="UniProtKB-ARBA"/>
</dbReference>
<evidence type="ECO:0000256" key="15">
    <source>
        <dbReference type="ARBA" id="ARBA00041500"/>
    </source>
</evidence>
<reference evidence="20" key="1">
    <citation type="submission" date="2020-08" db="EMBL/GenBank/DDBJ databases">
        <title>Genome sequencing and assembly of the red palm weevil Rhynchophorus ferrugineus.</title>
        <authorList>
            <person name="Dias G.B."/>
            <person name="Bergman C.M."/>
            <person name="Manee M."/>
        </authorList>
    </citation>
    <scope>NUCLEOTIDE SEQUENCE</scope>
    <source>
        <strain evidence="20">AA-2017</strain>
        <tissue evidence="20">Whole larva</tissue>
    </source>
</reference>
<keyword evidence="10" id="KW-0810">Translation regulation</keyword>
<protein>
    <recommendedName>
        <fullName evidence="2">non-specific serine/threonine protein kinase</fullName>
        <ecNumber evidence="2">2.7.11.1</ecNumber>
    </recommendedName>
    <alternativeName>
        <fullName evidence="15">PRKR-like endoplasmic reticulum kinase</fullName>
    </alternativeName>
</protein>
<dbReference type="InterPro" id="IPR050339">
    <property type="entry name" value="CC_SR_Kinase"/>
</dbReference>
<evidence type="ECO:0000256" key="18">
    <source>
        <dbReference type="SAM" id="Phobius"/>
    </source>
</evidence>
<keyword evidence="9 16" id="KW-0067">ATP-binding</keyword>
<keyword evidence="8" id="KW-0256">Endoplasmic reticulum</keyword>
<evidence type="ECO:0000256" key="5">
    <source>
        <dbReference type="ARBA" id="ARBA00022679"/>
    </source>
</evidence>
<evidence type="ECO:0000256" key="14">
    <source>
        <dbReference type="ARBA" id="ARBA00037982"/>
    </source>
</evidence>
<proteinExistence type="inferred from homology"/>
<gene>
    <name evidence="20" type="ORF">GWI33_015580</name>
</gene>
<feature type="binding site" evidence="16">
    <location>
        <position position="484"/>
    </location>
    <ligand>
        <name>ATP</name>
        <dbReference type="ChEBI" id="CHEBI:30616"/>
    </ligand>
</feature>
<dbReference type="InterPro" id="IPR011009">
    <property type="entry name" value="Kinase-like_dom_sf"/>
</dbReference>
<dbReference type="EMBL" id="JAACXV010013944">
    <property type="protein sequence ID" value="KAF7271549.1"/>
    <property type="molecule type" value="Genomic_DNA"/>
</dbReference>
<keyword evidence="7" id="KW-0418">Kinase</keyword>
<feature type="region of interest" description="Disordered" evidence="17">
    <location>
        <begin position="575"/>
        <end position="615"/>
    </location>
</feature>
<keyword evidence="5" id="KW-0808">Transferase</keyword>
<dbReference type="InterPro" id="IPR017441">
    <property type="entry name" value="Protein_kinase_ATP_BS"/>
</dbReference>
<dbReference type="SUPFAM" id="SSF50998">
    <property type="entry name" value="Quinoprotein alcohol dehydrogenase-like"/>
    <property type="match status" value="1"/>
</dbReference>
<dbReference type="InterPro" id="IPR008271">
    <property type="entry name" value="Ser/Thr_kinase_AS"/>
</dbReference>
<keyword evidence="18" id="KW-1133">Transmembrane helix</keyword>
<evidence type="ECO:0000256" key="12">
    <source>
        <dbReference type="ARBA" id="ARBA00023180"/>
    </source>
</evidence>
<evidence type="ECO:0000256" key="1">
    <source>
        <dbReference type="ARBA" id="ARBA00004115"/>
    </source>
</evidence>
<dbReference type="Gene3D" id="3.30.200.20">
    <property type="entry name" value="Phosphorylase Kinase, domain 1"/>
    <property type="match status" value="1"/>
</dbReference>
<keyword evidence="18" id="KW-0812">Transmembrane</keyword>
<evidence type="ECO:0000256" key="2">
    <source>
        <dbReference type="ARBA" id="ARBA00012513"/>
    </source>
</evidence>
<dbReference type="InterPro" id="IPR015943">
    <property type="entry name" value="WD40/YVTN_repeat-like_dom_sf"/>
</dbReference>
<dbReference type="SMART" id="SM00564">
    <property type="entry name" value="PQQ"/>
    <property type="match status" value="2"/>
</dbReference>
<dbReference type="PROSITE" id="PS00108">
    <property type="entry name" value="PROTEIN_KINASE_ST"/>
    <property type="match status" value="1"/>
</dbReference>
<dbReference type="GO" id="GO:0005789">
    <property type="term" value="C:endoplasmic reticulum membrane"/>
    <property type="evidence" value="ECO:0007669"/>
    <property type="project" value="UniProtKB-SubCell"/>
</dbReference>
<dbReference type="InterPro" id="IPR011047">
    <property type="entry name" value="Quinoprotein_ADH-like_sf"/>
</dbReference>
<keyword evidence="18" id="KW-0472">Membrane</keyword>
<dbReference type="Gene3D" id="2.130.10.10">
    <property type="entry name" value="YVTN repeat-like/Quinoprotein amine dehydrogenase"/>
    <property type="match status" value="1"/>
</dbReference>
<dbReference type="Pfam" id="PF00069">
    <property type="entry name" value="Pkinase"/>
    <property type="match status" value="2"/>
</dbReference>
<dbReference type="Proteomes" id="UP000625711">
    <property type="component" value="Unassembled WGS sequence"/>
</dbReference>
<dbReference type="GO" id="GO:0005524">
    <property type="term" value="F:ATP binding"/>
    <property type="evidence" value="ECO:0007669"/>
    <property type="project" value="UniProtKB-UniRule"/>
</dbReference>
<dbReference type="PROSITE" id="PS50011">
    <property type="entry name" value="PROTEIN_KINASE_DOM"/>
    <property type="match status" value="1"/>
</dbReference>
<evidence type="ECO:0000256" key="16">
    <source>
        <dbReference type="PROSITE-ProRule" id="PRU10141"/>
    </source>
</evidence>
<keyword evidence="21" id="KW-1185">Reference proteome</keyword>
<name>A0A834I285_RHYFE</name>
<dbReference type="PROSITE" id="PS00107">
    <property type="entry name" value="PROTEIN_KINASE_ATP"/>
    <property type="match status" value="1"/>
</dbReference>
<evidence type="ECO:0000256" key="7">
    <source>
        <dbReference type="ARBA" id="ARBA00022777"/>
    </source>
</evidence>
<evidence type="ECO:0000256" key="10">
    <source>
        <dbReference type="ARBA" id="ARBA00022845"/>
    </source>
</evidence>
<evidence type="ECO:0000256" key="13">
    <source>
        <dbReference type="ARBA" id="ARBA00023230"/>
    </source>
</evidence>
<evidence type="ECO:0000313" key="20">
    <source>
        <dbReference type="EMBL" id="KAF7271549.1"/>
    </source>
</evidence>
<feature type="compositionally biased region" description="Acidic residues" evidence="17">
    <location>
        <begin position="578"/>
        <end position="593"/>
    </location>
</feature>
<evidence type="ECO:0000313" key="21">
    <source>
        <dbReference type="Proteomes" id="UP000625711"/>
    </source>
</evidence>
<dbReference type="GO" id="GO:0004694">
    <property type="term" value="F:eukaryotic translation initiation factor 2alpha kinase activity"/>
    <property type="evidence" value="ECO:0007669"/>
    <property type="project" value="TreeGrafter"/>
</dbReference>
<dbReference type="PANTHER" id="PTHR11042">
    <property type="entry name" value="EUKARYOTIC TRANSLATION INITIATION FACTOR 2-ALPHA KINASE EIF2-ALPHA KINASE -RELATED"/>
    <property type="match status" value="1"/>
</dbReference>
<dbReference type="AlphaFoldDB" id="A0A834I285"/>
<accession>A0A834I285</accession>
<comment type="similarity">
    <text evidence="14">Belongs to the protein kinase superfamily. Ser/Thr protein kinase family. GCN2 subfamily.</text>
</comment>